<keyword evidence="4" id="KW-1185">Reference proteome</keyword>
<evidence type="ECO:0000313" key="4">
    <source>
        <dbReference type="Proteomes" id="UP000199580"/>
    </source>
</evidence>
<feature type="signal peptide" evidence="1">
    <location>
        <begin position="1"/>
        <end position="22"/>
    </location>
</feature>
<dbReference type="Pfam" id="PF13568">
    <property type="entry name" value="OMP_b-brl_2"/>
    <property type="match status" value="1"/>
</dbReference>
<organism evidence="3 4">
    <name type="scientific">Flavobacterium noncentrifugens</name>
    <dbReference type="NCBI Taxonomy" id="1128970"/>
    <lineage>
        <taxon>Bacteria</taxon>
        <taxon>Pseudomonadati</taxon>
        <taxon>Bacteroidota</taxon>
        <taxon>Flavobacteriia</taxon>
        <taxon>Flavobacteriales</taxon>
        <taxon>Flavobacteriaceae</taxon>
        <taxon>Flavobacterium</taxon>
    </lineage>
</organism>
<keyword evidence="1" id="KW-0732">Signal</keyword>
<proteinExistence type="predicted"/>
<dbReference type="InterPro" id="IPR025665">
    <property type="entry name" value="Beta-barrel_OMP_2"/>
</dbReference>
<accession>A0A1G8Y8Z5</accession>
<dbReference type="Proteomes" id="UP000199580">
    <property type="component" value="Unassembled WGS sequence"/>
</dbReference>
<feature type="domain" description="Outer membrane protein beta-barrel" evidence="2">
    <location>
        <begin position="39"/>
        <end position="197"/>
    </location>
</feature>
<feature type="chain" id="PRO_5011489794" evidence="1">
    <location>
        <begin position="23"/>
        <end position="223"/>
    </location>
</feature>
<protein>
    <submittedName>
        <fullName evidence="3">Outer membrane protein beta-barrel domain-containing protein</fullName>
    </submittedName>
</protein>
<evidence type="ECO:0000259" key="2">
    <source>
        <dbReference type="Pfam" id="PF13568"/>
    </source>
</evidence>
<evidence type="ECO:0000256" key="1">
    <source>
        <dbReference type="SAM" id="SignalP"/>
    </source>
</evidence>
<dbReference type="STRING" id="1128970.SAMN04487935_2239"/>
<gene>
    <name evidence="3" type="ORF">SAMN04487935_2239</name>
</gene>
<dbReference type="AlphaFoldDB" id="A0A1G8Y8Z5"/>
<reference evidence="3 4" key="1">
    <citation type="submission" date="2016-10" db="EMBL/GenBank/DDBJ databases">
        <authorList>
            <person name="de Groot N.N."/>
        </authorList>
    </citation>
    <scope>NUCLEOTIDE SEQUENCE [LARGE SCALE GENOMIC DNA]</scope>
    <source>
        <strain evidence="3 4">CGMCC 1.10076</strain>
    </source>
</reference>
<sequence>MKSIKILVSALLLVGTATVATAQDNVGNMPAKVDNTASKSVTFGVKGGVNFANVVGGDENPESRTSFHAGVFTEIPVSDVFSVQVEALYSGQGFDVKNLQGSDGDNAEVQLDYINVPVLAKIYVTKGLSIDVGPQFSYLVNDEFDFNPNSNDGDIDLTNTRFEPNKFDVGVAGGLTFQTEMGLFATGRYTYGFTKLYDTNKSGDIGFDGLHNQVFQISLGYKF</sequence>
<dbReference type="EMBL" id="FNEZ01000003">
    <property type="protein sequence ID" value="SDJ99322.1"/>
    <property type="molecule type" value="Genomic_DNA"/>
</dbReference>
<evidence type="ECO:0000313" key="3">
    <source>
        <dbReference type="EMBL" id="SDJ99322.1"/>
    </source>
</evidence>
<dbReference type="RefSeq" id="WP_091395312.1">
    <property type="nucleotide sequence ID" value="NZ_BKAI01000006.1"/>
</dbReference>
<name>A0A1G8Y8Z5_9FLAO</name>
<dbReference type="OrthoDB" id="947434at2"/>